<feature type="region of interest" description="Disordered" evidence="2">
    <location>
        <begin position="365"/>
        <end position="417"/>
    </location>
</feature>
<feature type="region of interest" description="Disordered" evidence="2">
    <location>
        <begin position="138"/>
        <end position="194"/>
    </location>
</feature>
<accession>A0A367JV59</accession>
<name>A0A367JV59_RHIST</name>
<feature type="compositionally biased region" description="Polar residues" evidence="2">
    <location>
        <begin position="567"/>
        <end position="578"/>
    </location>
</feature>
<dbReference type="GO" id="GO:0015631">
    <property type="term" value="F:tubulin binding"/>
    <property type="evidence" value="ECO:0007669"/>
    <property type="project" value="TreeGrafter"/>
</dbReference>
<evidence type="ECO:0000256" key="1">
    <source>
        <dbReference type="SAM" id="Coils"/>
    </source>
</evidence>
<organism evidence="3 4">
    <name type="scientific">Rhizopus stolonifer</name>
    <name type="common">Rhizopus nigricans</name>
    <dbReference type="NCBI Taxonomy" id="4846"/>
    <lineage>
        <taxon>Eukaryota</taxon>
        <taxon>Fungi</taxon>
        <taxon>Fungi incertae sedis</taxon>
        <taxon>Mucoromycota</taxon>
        <taxon>Mucoromycotina</taxon>
        <taxon>Mucoromycetes</taxon>
        <taxon>Mucorales</taxon>
        <taxon>Mucorineae</taxon>
        <taxon>Rhizopodaceae</taxon>
        <taxon>Rhizopus</taxon>
    </lineage>
</organism>
<feature type="compositionally biased region" description="Polar residues" evidence="2">
    <location>
        <begin position="390"/>
        <end position="401"/>
    </location>
</feature>
<feature type="region of interest" description="Disordered" evidence="2">
    <location>
        <begin position="1"/>
        <end position="104"/>
    </location>
</feature>
<feature type="compositionally biased region" description="Low complexity" evidence="2">
    <location>
        <begin position="634"/>
        <end position="646"/>
    </location>
</feature>
<dbReference type="GO" id="GO:0005938">
    <property type="term" value="C:cell cortex"/>
    <property type="evidence" value="ECO:0007669"/>
    <property type="project" value="TreeGrafter"/>
</dbReference>
<dbReference type="OrthoDB" id="2149224at2759"/>
<feature type="compositionally biased region" description="Low complexity" evidence="2">
    <location>
        <begin position="478"/>
        <end position="490"/>
    </location>
</feature>
<reference evidence="3 4" key="1">
    <citation type="journal article" date="2018" name="G3 (Bethesda)">
        <title>Phylogenetic and Phylogenomic Definition of Rhizopus Species.</title>
        <authorList>
            <person name="Gryganskyi A.P."/>
            <person name="Golan J."/>
            <person name="Dolatabadi S."/>
            <person name="Mondo S."/>
            <person name="Robb S."/>
            <person name="Idnurm A."/>
            <person name="Muszewska A."/>
            <person name="Steczkiewicz K."/>
            <person name="Masonjones S."/>
            <person name="Liao H.L."/>
            <person name="Gajdeczka M.T."/>
            <person name="Anike F."/>
            <person name="Vuek A."/>
            <person name="Anishchenko I.M."/>
            <person name="Voigt K."/>
            <person name="de Hoog G.S."/>
            <person name="Smith M.E."/>
            <person name="Heitman J."/>
            <person name="Vilgalys R."/>
            <person name="Stajich J.E."/>
        </authorList>
    </citation>
    <scope>NUCLEOTIDE SEQUENCE [LARGE SCALE GENOMIC DNA]</scope>
    <source>
        <strain evidence="3 4">LSU 92-RS-03</strain>
    </source>
</reference>
<dbReference type="Proteomes" id="UP000253551">
    <property type="component" value="Unassembled WGS sequence"/>
</dbReference>
<dbReference type="GO" id="GO:0005739">
    <property type="term" value="C:mitochondrion"/>
    <property type="evidence" value="ECO:0007669"/>
    <property type="project" value="TreeGrafter"/>
</dbReference>
<feature type="non-terminal residue" evidence="3">
    <location>
        <position position="1119"/>
    </location>
</feature>
<feature type="region of interest" description="Disordered" evidence="2">
    <location>
        <begin position="989"/>
        <end position="1119"/>
    </location>
</feature>
<feature type="compositionally biased region" description="Polar residues" evidence="2">
    <location>
        <begin position="8"/>
        <end position="17"/>
    </location>
</feature>
<feature type="compositionally biased region" description="Basic and acidic residues" evidence="2">
    <location>
        <begin position="44"/>
        <end position="58"/>
    </location>
</feature>
<keyword evidence="4" id="KW-1185">Reference proteome</keyword>
<evidence type="ECO:0000256" key="2">
    <source>
        <dbReference type="SAM" id="MobiDB-lite"/>
    </source>
</evidence>
<dbReference type="PANTHER" id="PTHR28190">
    <property type="entry name" value="NUCLEAR MIGRATION PROTEIN NUM1"/>
    <property type="match status" value="1"/>
</dbReference>
<dbReference type="Gene3D" id="1.10.287.1490">
    <property type="match status" value="1"/>
</dbReference>
<dbReference type="STRING" id="4846.A0A367JV59"/>
<keyword evidence="1" id="KW-0175">Coiled coil</keyword>
<proteinExistence type="predicted"/>
<protein>
    <recommendedName>
        <fullName evidence="5">Anucleate primary sterigmata protein A</fullName>
    </recommendedName>
</protein>
<feature type="compositionally biased region" description="Polar residues" evidence="2">
    <location>
        <begin position="1082"/>
        <end position="1091"/>
    </location>
</feature>
<evidence type="ECO:0000313" key="4">
    <source>
        <dbReference type="Proteomes" id="UP000253551"/>
    </source>
</evidence>
<feature type="compositionally biased region" description="Acidic residues" evidence="2">
    <location>
        <begin position="1000"/>
        <end position="1010"/>
    </location>
</feature>
<feature type="compositionally biased region" description="Acidic residues" evidence="2">
    <location>
        <begin position="537"/>
        <end position="554"/>
    </location>
</feature>
<gene>
    <name evidence="3" type="ORF">CU098_001797</name>
</gene>
<feature type="compositionally biased region" description="Low complexity" evidence="2">
    <location>
        <begin position="25"/>
        <end position="43"/>
    </location>
</feature>
<evidence type="ECO:0000313" key="3">
    <source>
        <dbReference type="EMBL" id="RCH93872.1"/>
    </source>
</evidence>
<feature type="compositionally biased region" description="Polar residues" evidence="2">
    <location>
        <begin position="87"/>
        <end position="98"/>
    </location>
</feature>
<dbReference type="EMBL" id="PJQM01002634">
    <property type="protein sequence ID" value="RCH93872.1"/>
    <property type="molecule type" value="Genomic_DNA"/>
</dbReference>
<dbReference type="PANTHER" id="PTHR28190:SF2">
    <property type="entry name" value="MIGRATION PROTEIN, PUTATIVE (AFU_ORTHOLOGUE AFUA_2G07730)-RELATED"/>
    <property type="match status" value="1"/>
</dbReference>
<feature type="compositionally biased region" description="Polar residues" evidence="2">
    <location>
        <begin position="647"/>
        <end position="657"/>
    </location>
</feature>
<evidence type="ECO:0008006" key="5">
    <source>
        <dbReference type="Google" id="ProtNLM"/>
    </source>
</evidence>
<sequence length="1119" mass="122246">MSTPPPKHSLSSPTSANTPQPVLPTPSSSTTVSARQNNRTQQQQRKELEHQLAEKQRQLQESSSGIGKNVLARQVSQLQDKLRDMDTQSPDEFSQAHTGSAIDRLKSFERDLSAYRPRPLSPGISSIRSKEKLLNQRSPTHAGMDPLPSPSTSTLLPPAHGHDSASLLPLPPPPTGSTPTKRRSKIPNTDRRNTDIEFATEIGQGLLLEVRKMQALLQEKEEKLRTLENQKADLERAAEAMAKQMRQREENEEKLKEETWNLELAKQELVISVTDLQTNLSKANAEQNKLAKQVNDLRSEIEQLRDREEKLNKSIEAMKQRHEQDMSSIRRHAAAIQREKADQVKQIEALTSELAIAKAQSRIGKHVASESESNHPRVISNGDPSHSDQGHSTSAVKSDTTPSSSPPSSPRQVPARNQAMEVETLKTSLAHAHRMVSNLRSGLHKEKTEKFELKKLLAESQETIEHFQNDPRLWVDAGPTRSTSSSGPSSRNEDGSRRPVKTAIKRRGGKKGTFEPSNKRKNKINKAMVAGDHEYSDLSDNEESEMDSYDESDVDATGLDPKMAGFTSLSSELSQSQKPVGVHAQVNTDPIESLTLESMPVSESAPRSLGDELSIAMSRSPSTEEQEEKKQGVEITTQTDTELTITSQDMSIQTDVSSKGVEISVQTEVTLTPSESSSTQTDARVSLEQKAVYTWVNEPTRVTLGNASQAGTDVAPEDPALAASALAAATAAAIAAARQASLEAAIDVSTQSESILTQDHETQSEPVPHLDQGTQSDLLESIDCGVQSEVAQHTDAFVQSEPFSSNTKDASVQHEQEETSVPVVLADLDAQEPVTIGTQSEQVQALDGSAQYEQELPAGIDHGTQSMVPQTADSSVQSDSQITVDANVQYEPILSTETGVQARFVVETKDAQVQYEAPEETMVGIVPVEEDQDEFFDATSKPSSRNTFNNAAMFDKPESAKQSNALKAVLAAPLLGPALLASKLMNNKKKDAQESQDSVLETDGELEENNAQETLKKDASRTNTLEAPKKDTDVSHINALEVPKKDTDISQSNTLEVPKKESPMSQELEDNASVETLKHETSPFQALQNSAPEVVKKNTPVANKHDNAVVAPQDEKLYS</sequence>
<dbReference type="GO" id="GO:0000226">
    <property type="term" value="P:microtubule cytoskeleton organization"/>
    <property type="evidence" value="ECO:0007669"/>
    <property type="project" value="TreeGrafter"/>
</dbReference>
<feature type="compositionally biased region" description="Low complexity" evidence="2">
    <location>
        <begin position="150"/>
        <end position="168"/>
    </location>
</feature>
<feature type="coiled-coil region" evidence="1">
    <location>
        <begin position="210"/>
        <end position="360"/>
    </location>
</feature>
<feature type="region of interest" description="Disordered" evidence="2">
    <location>
        <begin position="468"/>
        <end position="659"/>
    </location>
</feature>
<dbReference type="InterPro" id="IPR053005">
    <property type="entry name" value="Nuclear_Pos-Cytoskel_Interact"/>
</dbReference>
<feature type="compositionally biased region" description="Basic and acidic residues" evidence="2">
    <location>
        <begin position="1103"/>
        <end position="1119"/>
    </location>
</feature>
<comment type="caution">
    <text evidence="3">The sequence shown here is derived from an EMBL/GenBank/DDBJ whole genome shotgun (WGS) entry which is preliminary data.</text>
</comment>
<feature type="compositionally biased region" description="Basic residues" evidence="2">
    <location>
        <begin position="498"/>
        <end position="510"/>
    </location>
</feature>
<dbReference type="AlphaFoldDB" id="A0A367JV59"/>